<dbReference type="InterPro" id="IPR004805">
    <property type="entry name" value="DnaE2/DnaE/PolC"/>
</dbReference>
<evidence type="ECO:0000313" key="11">
    <source>
        <dbReference type="EMBL" id="EKX87490.1"/>
    </source>
</evidence>
<evidence type="ECO:0000256" key="1">
    <source>
        <dbReference type="ARBA" id="ARBA00022490"/>
    </source>
</evidence>
<dbReference type="PANTHER" id="PTHR32294:SF4">
    <property type="entry name" value="ERROR-PRONE DNA POLYMERASE"/>
    <property type="match status" value="1"/>
</dbReference>
<protein>
    <recommendedName>
        <fullName evidence="9">Error-prone DNA polymerase</fullName>
        <ecNumber evidence="9">2.7.7.7</ecNumber>
    </recommendedName>
</protein>
<evidence type="ECO:0000313" key="12">
    <source>
        <dbReference type="Proteomes" id="UP000010445"/>
    </source>
</evidence>
<evidence type="ECO:0000259" key="10">
    <source>
        <dbReference type="SMART" id="SM00481"/>
    </source>
</evidence>
<dbReference type="AlphaFoldDB" id="L1M8W4"/>
<organism evidence="11 12">
    <name type="scientific">Corynebacterium durum F0235</name>
    <dbReference type="NCBI Taxonomy" id="1035195"/>
    <lineage>
        <taxon>Bacteria</taxon>
        <taxon>Bacillati</taxon>
        <taxon>Actinomycetota</taxon>
        <taxon>Actinomycetes</taxon>
        <taxon>Mycobacteriales</taxon>
        <taxon>Corynebacteriaceae</taxon>
        <taxon>Corynebacterium</taxon>
    </lineage>
</organism>
<feature type="domain" description="Polymerase/histidinol phosphatase N-terminal" evidence="10">
    <location>
        <begin position="14"/>
        <end position="81"/>
    </location>
</feature>
<evidence type="ECO:0000256" key="7">
    <source>
        <dbReference type="ARBA" id="ARBA00023204"/>
    </source>
</evidence>
<dbReference type="InterPro" id="IPR004013">
    <property type="entry name" value="PHP_dom"/>
</dbReference>
<dbReference type="NCBIfam" id="NF004225">
    <property type="entry name" value="PRK05672.1"/>
    <property type="match status" value="1"/>
</dbReference>
<gene>
    <name evidence="9" type="primary">dnaE2</name>
    <name evidence="11" type="ORF">HMPREF9997_02816</name>
</gene>
<keyword evidence="2 9" id="KW-0808">Transferase</keyword>
<name>L1M8W4_9CORY</name>
<dbReference type="InterPro" id="IPR023073">
    <property type="entry name" value="DnaE2"/>
</dbReference>
<keyword evidence="1 9" id="KW-0963">Cytoplasm</keyword>
<comment type="similarity">
    <text evidence="9">Belongs to the DNA polymerase type-C family. DnaE2 subfamily.</text>
</comment>
<dbReference type="CDD" id="cd04485">
    <property type="entry name" value="DnaE_OBF"/>
    <property type="match status" value="1"/>
</dbReference>
<dbReference type="Gene3D" id="1.10.150.870">
    <property type="match status" value="1"/>
</dbReference>
<accession>L1M8W4</accession>
<dbReference type="Pfam" id="PF02811">
    <property type="entry name" value="PHP"/>
    <property type="match status" value="1"/>
</dbReference>
<dbReference type="EMBL" id="AMEM01000044">
    <property type="protein sequence ID" value="EKX87490.1"/>
    <property type="molecule type" value="Genomic_DNA"/>
</dbReference>
<dbReference type="PANTHER" id="PTHR32294">
    <property type="entry name" value="DNA POLYMERASE III SUBUNIT ALPHA"/>
    <property type="match status" value="1"/>
</dbReference>
<comment type="caution">
    <text evidence="11">The sequence shown here is derived from an EMBL/GenBank/DDBJ whole genome shotgun (WGS) entry which is preliminary data.</text>
</comment>
<dbReference type="GO" id="GO:0008408">
    <property type="term" value="F:3'-5' exonuclease activity"/>
    <property type="evidence" value="ECO:0007669"/>
    <property type="project" value="InterPro"/>
</dbReference>
<evidence type="ECO:0000256" key="4">
    <source>
        <dbReference type="ARBA" id="ARBA00022705"/>
    </source>
</evidence>
<keyword evidence="6 9" id="KW-0239">DNA-directed DNA polymerase</keyword>
<dbReference type="Pfam" id="PF17657">
    <property type="entry name" value="DNA_pol3_finger"/>
    <property type="match status" value="1"/>
</dbReference>
<comment type="subcellular location">
    <subcellularLocation>
        <location evidence="9">Cytoplasm</location>
    </subcellularLocation>
</comment>
<dbReference type="HOGENOM" id="CLU_001600_4_0_11"/>
<dbReference type="GO" id="GO:0006281">
    <property type="term" value="P:DNA repair"/>
    <property type="evidence" value="ECO:0007669"/>
    <property type="project" value="UniProtKB-UniRule"/>
</dbReference>
<proteinExistence type="inferred from homology"/>
<evidence type="ECO:0000256" key="9">
    <source>
        <dbReference type="HAMAP-Rule" id="MF_01902"/>
    </source>
</evidence>
<keyword evidence="12" id="KW-1185">Reference proteome</keyword>
<comment type="function">
    <text evidence="9">DNA polymerase involved in damage-induced mutagenesis and translesion synthesis (TLS). It is not the major replicative DNA polymerase.</text>
</comment>
<evidence type="ECO:0000256" key="3">
    <source>
        <dbReference type="ARBA" id="ARBA00022695"/>
    </source>
</evidence>
<keyword evidence="7 9" id="KW-0234">DNA repair</keyword>
<dbReference type="PATRIC" id="fig|1035195.3.peg.2525"/>
<keyword evidence="5 9" id="KW-0227">DNA damage</keyword>
<dbReference type="GO" id="GO:0005737">
    <property type="term" value="C:cytoplasm"/>
    <property type="evidence" value="ECO:0007669"/>
    <property type="project" value="UniProtKB-SubCell"/>
</dbReference>
<dbReference type="SMART" id="SM00481">
    <property type="entry name" value="POLIIIAc"/>
    <property type="match status" value="1"/>
</dbReference>
<evidence type="ECO:0000256" key="2">
    <source>
        <dbReference type="ARBA" id="ARBA00022679"/>
    </source>
</evidence>
<evidence type="ECO:0000256" key="6">
    <source>
        <dbReference type="ARBA" id="ARBA00022932"/>
    </source>
</evidence>
<reference evidence="11 12" key="1">
    <citation type="submission" date="2012-05" db="EMBL/GenBank/DDBJ databases">
        <authorList>
            <person name="Weinstock G."/>
            <person name="Sodergren E."/>
            <person name="Lobos E.A."/>
            <person name="Fulton L."/>
            <person name="Fulton R."/>
            <person name="Courtney L."/>
            <person name="Fronick C."/>
            <person name="O'Laughlin M."/>
            <person name="Godfrey J."/>
            <person name="Wilson R.M."/>
            <person name="Miner T."/>
            <person name="Farmer C."/>
            <person name="Delehaunty K."/>
            <person name="Cordes M."/>
            <person name="Minx P."/>
            <person name="Tomlinson C."/>
            <person name="Chen J."/>
            <person name="Wollam A."/>
            <person name="Pepin K.H."/>
            <person name="Bhonagiri V."/>
            <person name="Zhang X."/>
            <person name="Suruliraj S."/>
            <person name="Warren W."/>
            <person name="Mitreva M."/>
            <person name="Mardis E.R."/>
            <person name="Wilson R.K."/>
        </authorList>
    </citation>
    <scope>NUCLEOTIDE SEQUENCE [LARGE SCALE GENOMIC DNA]</scope>
    <source>
        <strain evidence="11 12">F0235</strain>
    </source>
</reference>
<dbReference type="HAMAP" id="MF_01902">
    <property type="entry name" value="DNApol_error_prone"/>
    <property type="match status" value="1"/>
</dbReference>
<sequence>MPAVPPETTTIPFAELHAYSNYHFLNGASEAEDMVRQAQRLGLSGLALIERDGFYGAMRFAEAAAEEKLSTIFGAELSTDNGVLTVLCRGPEGYRRLSRVITAAHMQQGNHNRQPRYPDFTELARAADNHWYVLLNAALASHAEDIVTAFGANNVIAECNVGFIPEDADNIRLVTDMAATWGLITIVSCTPNAATRADARLAAAKHALSDRRDLNNAEADCPPLGGTWLRNGAHIRAALPPLPHSDDMIANTVHIASECAFTLNLIAPELPTTDVPAGHNEMSWLKHTVWERAEVRYAARTPELWERARAQITYELDVIKQLNFPGYFLIVCGIVDFCKGNNILCQGRGSAANSAVCFALGITNVEPISAGLLFERFLSPERDGPPDIDIDIESGRREEAIQYVYNRYGRDYAAQVANVNTYRRRGAIRDAARALGYPQGSIDAWARRAADPPEQVIRLAEQFRGHPRHLSIHSGGMVICDRPIADVVPVQWSAMENRSVVQWDKDDCASAGLVKFDLLGLGMLEALHHMVDLVQEHHGKTINLWELDLTDSNIYTMLSRADAVGVFQVESRAQLATLPRLKPRTFFDLVVEVALIRPGPIQGGSVHPYIKRRNGVDPVTFDHPCLKPALEKTLGIPLFQEQLMQIAKDAAGFSAAEADNLRRAMGSKRSPTRMAALKKRFYDGLFQTNGIDGQVADVLWNKMTAFAAYGFPESHSQSFAALVFFSAWFKFYYPAEFCVGLLRAQPMGFYSPQSLISDARRHGVTILPVCVNQSKKESDCPSGQIRLGLNLVKGVGDAAAERIEAEAPFSGIADLARRASLSVRQVEALARAGALECFGVDRRQAQWAAGIAATESADMLPGLSSVDVPSLPGMSAFELLAADVAHTGVTSTQQPMALLRSLLDARGITPAARLLEVADGTRIIVAGVVTHRQRPQTASDVTFMGLEDETGLMNVLVSPGLWARYQRVAGTAKALVIRGIIRNSTGAPTLIADKLEPLAVAEALAGGSRDFR</sequence>
<dbReference type="Pfam" id="PF07733">
    <property type="entry name" value="DNA_pol3_alpha"/>
    <property type="match status" value="2"/>
</dbReference>
<dbReference type="CDD" id="cd07431">
    <property type="entry name" value="PHP_PolIIIA"/>
    <property type="match status" value="1"/>
</dbReference>
<dbReference type="GO" id="GO:0006260">
    <property type="term" value="P:DNA replication"/>
    <property type="evidence" value="ECO:0007669"/>
    <property type="project" value="UniProtKB-KW"/>
</dbReference>
<dbReference type="Gene3D" id="3.20.20.140">
    <property type="entry name" value="Metal-dependent hydrolases"/>
    <property type="match status" value="1"/>
</dbReference>
<dbReference type="InterPro" id="IPR040982">
    <property type="entry name" value="DNA_pol3_finger"/>
</dbReference>
<dbReference type="STRING" id="1035195.HMPREF9997_02816"/>
<evidence type="ECO:0000256" key="8">
    <source>
        <dbReference type="ARBA" id="ARBA00049244"/>
    </source>
</evidence>
<dbReference type="InterPro" id="IPR011708">
    <property type="entry name" value="DNA_pol3_alpha_NTPase_dom"/>
</dbReference>
<dbReference type="InterPro" id="IPR029460">
    <property type="entry name" value="DNAPol_HHH"/>
</dbReference>
<dbReference type="Pfam" id="PF14579">
    <property type="entry name" value="HHH_6"/>
    <property type="match status" value="1"/>
</dbReference>
<dbReference type="Proteomes" id="UP000010445">
    <property type="component" value="Unassembled WGS sequence"/>
</dbReference>
<comment type="catalytic activity">
    <reaction evidence="8 9">
        <text>DNA(n) + a 2'-deoxyribonucleoside 5'-triphosphate = DNA(n+1) + diphosphate</text>
        <dbReference type="Rhea" id="RHEA:22508"/>
        <dbReference type="Rhea" id="RHEA-COMP:17339"/>
        <dbReference type="Rhea" id="RHEA-COMP:17340"/>
        <dbReference type="ChEBI" id="CHEBI:33019"/>
        <dbReference type="ChEBI" id="CHEBI:61560"/>
        <dbReference type="ChEBI" id="CHEBI:173112"/>
        <dbReference type="EC" id="2.7.7.7"/>
    </reaction>
</comment>
<dbReference type="InterPro" id="IPR016195">
    <property type="entry name" value="Pol/histidinol_Pase-like"/>
</dbReference>
<dbReference type="InterPro" id="IPR003141">
    <property type="entry name" value="Pol/His_phosphatase_N"/>
</dbReference>
<keyword evidence="4 9" id="KW-0235">DNA replication</keyword>
<dbReference type="eggNOG" id="COG0587">
    <property type="taxonomic scope" value="Bacteria"/>
</dbReference>
<dbReference type="SUPFAM" id="SSF89550">
    <property type="entry name" value="PHP domain-like"/>
    <property type="match status" value="1"/>
</dbReference>
<dbReference type="GO" id="GO:0003887">
    <property type="term" value="F:DNA-directed DNA polymerase activity"/>
    <property type="evidence" value="ECO:0007669"/>
    <property type="project" value="UniProtKB-UniRule"/>
</dbReference>
<dbReference type="EC" id="2.7.7.7" evidence="9"/>
<keyword evidence="3 9" id="KW-0548">Nucleotidyltransferase</keyword>
<evidence type="ECO:0000256" key="5">
    <source>
        <dbReference type="ARBA" id="ARBA00022763"/>
    </source>
</evidence>